<evidence type="ECO:0000313" key="14">
    <source>
        <dbReference type="EMBL" id="AJG99230.1"/>
    </source>
</evidence>
<keyword evidence="6" id="KW-0547">Nucleotide-binding</keyword>
<dbReference type="Gene3D" id="3.30.450.20">
    <property type="entry name" value="PAS domain"/>
    <property type="match status" value="1"/>
</dbReference>
<evidence type="ECO:0000256" key="4">
    <source>
        <dbReference type="ARBA" id="ARBA00022679"/>
    </source>
</evidence>
<dbReference type="GO" id="GO:0005886">
    <property type="term" value="C:plasma membrane"/>
    <property type="evidence" value="ECO:0007669"/>
    <property type="project" value="UniProtKB-SubCell"/>
</dbReference>
<keyword evidence="3" id="KW-0597">Phosphoprotein</keyword>
<evidence type="ECO:0000256" key="5">
    <source>
        <dbReference type="ARBA" id="ARBA00022692"/>
    </source>
</evidence>
<dbReference type="Gene3D" id="3.30.565.10">
    <property type="entry name" value="Histidine kinase-like ATPase, C-terminal domain"/>
    <property type="match status" value="1"/>
</dbReference>
<evidence type="ECO:0000259" key="13">
    <source>
        <dbReference type="PROSITE" id="PS50885"/>
    </source>
</evidence>
<evidence type="ECO:0000256" key="9">
    <source>
        <dbReference type="ARBA" id="ARBA00022989"/>
    </source>
</evidence>
<dbReference type="SUPFAM" id="SSF55874">
    <property type="entry name" value="ATPase domain of HSP90 chaperone/DNA topoisomerase II/histidine kinase"/>
    <property type="match status" value="1"/>
</dbReference>
<evidence type="ECO:0000256" key="1">
    <source>
        <dbReference type="ARBA" id="ARBA00004651"/>
    </source>
</evidence>
<keyword evidence="8" id="KW-0067">ATP-binding</keyword>
<sequence length="624" mass="72143">MNNKKCFYNMGFNHIKKASFKTKLISSFLILSILPIISIEIFSYYYSTNKIENKISRLMDFSLTQSAKSINTTLSSYEDLDMQIASDDELTKLIDKYDIGSNMDINTQVALNDIKGKLTVYAYSKLGIVNIDIRTNKNHKIASYNRINGHAIPDIWKKYDDIIEKNDYEDETSRYGTIWSGMSYTQPSVEETYNLINVYSNIIDFTSDRIIGVLCISINEDVLQKTYNLNSDDLHANNINVYSLIIDNEGTIVSYEDRNYIGKNIYYLANKKDRNSEDLNNTIINSHIVKGNSLIVNTKSLKISNWYIVNIIDENKLFSEVNLSIRIIIIVIVIVILFFIFFIMLISNRLTSSIRKIVAAMKKAQKGELSVRIEEDITDEFSIIALTFNKMISHINELVEKLRIQMNLTSEAVKLQKEAEIRAIEAQINPHFLYNTLDCINWMAIEKEEYEISKMLKSLGQILRYSINQSNKIVSFSQEIQWLKQYLYLQESRFDNSFITEIKFHEELLEFKIHKLMLQPLIENSIIHGFEGYTSGGILEVSIEMNEADIVIFIKDNGKGIDSEKVKYINILVSEAKIINKGEHIGIENVISRLRIYYGDYYKFNIESEIGRGTSICIRIPKIK</sequence>
<dbReference type="AlphaFoldDB" id="A0A0B5QE41"/>
<evidence type="ECO:0000256" key="11">
    <source>
        <dbReference type="ARBA" id="ARBA00023136"/>
    </source>
</evidence>
<dbReference type="EMBL" id="CP010086">
    <property type="protein sequence ID" value="AJG99230.1"/>
    <property type="molecule type" value="Genomic_DNA"/>
</dbReference>
<dbReference type="PROSITE" id="PS50885">
    <property type="entry name" value="HAMP"/>
    <property type="match status" value="1"/>
</dbReference>
<evidence type="ECO:0000256" key="10">
    <source>
        <dbReference type="ARBA" id="ARBA00023012"/>
    </source>
</evidence>
<protein>
    <recommendedName>
        <fullName evidence="13">HAMP domain-containing protein</fullName>
    </recommendedName>
</protein>
<dbReference type="InterPro" id="IPR003594">
    <property type="entry name" value="HATPase_dom"/>
</dbReference>
<organism evidence="14 15">
    <name type="scientific">Clostridium beijerinckii</name>
    <name type="common">Clostridium MP</name>
    <dbReference type="NCBI Taxonomy" id="1520"/>
    <lineage>
        <taxon>Bacteria</taxon>
        <taxon>Bacillati</taxon>
        <taxon>Bacillota</taxon>
        <taxon>Clostridia</taxon>
        <taxon>Eubacteriales</taxon>
        <taxon>Clostridiaceae</taxon>
        <taxon>Clostridium</taxon>
    </lineage>
</organism>
<comment type="subcellular location">
    <subcellularLocation>
        <location evidence="1">Cell membrane</location>
        <topology evidence="1">Multi-pass membrane protein</topology>
    </subcellularLocation>
</comment>
<feature type="transmembrane region" description="Helical" evidence="12">
    <location>
        <begin position="323"/>
        <end position="346"/>
    </location>
</feature>
<dbReference type="PANTHER" id="PTHR34220">
    <property type="entry name" value="SENSOR HISTIDINE KINASE YPDA"/>
    <property type="match status" value="1"/>
</dbReference>
<evidence type="ECO:0000256" key="7">
    <source>
        <dbReference type="ARBA" id="ARBA00022777"/>
    </source>
</evidence>
<keyword evidence="10" id="KW-0902">Two-component regulatory system</keyword>
<dbReference type="InterPro" id="IPR036890">
    <property type="entry name" value="HATPase_C_sf"/>
</dbReference>
<reference evidence="15" key="1">
    <citation type="submission" date="2014-12" db="EMBL/GenBank/DDBJ databases">
        <title>Genome sequence of Clostridium beijerinckii strain 59B.</title>
        <authorList>
            <person name="Little G.T."/>
            <person name="Minton N.P."/>
        </authorList>
    </citation>
    <scope>NUCLEOTIDE SEQUENCE [LARGE SCALE GENOMIC DNA]</scope>
    <source>
        <strain evidence="15">59B</strain>
    </source>
</reference>
<keyword evidence="7" id="KW-0418">Kinase</keyword>
<evidence type="ECO:0000256" key="6">
    <source>
        <dbReference type="ARBA" id="ARBA00022741"/>
    </source>
</evidence>
<accession>A0A0B5QE41</accession>
<evidence type="ECO:0000313" key="15">
    <source>
        <dbReference type="Proteomes" id="UP000031866"/>
    </source>
</evidence>
<keyword evidence="2" id="KW-1003">Cell membrane</keyword>
<dbReference type="PANTHER" id="PTHR34220:SF11">
    <property type="entry name" value="SENSOR PROTEIN KINASE HPTS"/>
    <property type="match status" value="1"/>
</dbReference>
<keyword evidence="11 12" id="KW-0472">Membrane</keyword>
<proteinExistence type="predicted"/>
<dbReference type="GO" id="GO:0000155">
    <property type="term" value="F:phosphorelay sensor kinase activity"/>
    <property type="evidence" value="ECO:0007669"/>
    <property type="project" value="InterPro"/>
</dbReference>
<evidence type="ECO:0000256" key="3">
    <source>
        <dbReference type="ARBA" id="ARBA00022553"/>
    </source>
</evidence>
<dbReference type="Gene3D" id="1.10.287.130">
    <property type="match status" value="1"/>
</dbReference>
<dbReference type="RefSeq" id="WP_041896586.1">
    <property type="nucleotide sequence ID" value="NZ_CP010086.2"/>
</dbReference>
<gene>
    <name evidence="14" type="ORF">LF65_02657</name>
</gene>
<evidence type="ECO:0000256" key="12">
    <source>
        <dbReference type="SAM" id="Phobius"/>
    </source>
</evidence>
<dbReference type="Pfam" id="PF06580">
    <property type="entry name" value="His_kinase"/>
    <property type="match status" value="1"/>
</dbReference>
<feature type="transmembrane region" description="Helical" evidence="12">
    <location>
        <begin position="24"/>
        <end position="46"/>
    </location>
</feature>
<keyword evidence="5 12" id="KW-0812">Transmembrane</keyword>
<dbReference type="GO" id="GO:0005524">
    <property type="term" value="F:ATP binding"/>
    <property type="evidence" value="ECO:0007669"/>
    <property type="project" value="UniProtKB-KW"/>
</dbReference>
<dbReference type="Proteomes" id="UP000031866">
    <property type="component" value="Chromosome"/>
</dbReference>
<dbReference type="STRING" id="1520.LF65_02657"/>
<name>A0A0B5QE41_CLOBE</name>
<dbReference type="InterPro" id="IPR050640">
    <property type="entry name" value="Bact_2-comp_sensor_kinase"/>
</dbReference>
<keyword evidence="9 12" id="KW-1133">Transmembrane helix</keyword>
<dbReference type="SMART" id="SM00304">
    <property type="entry name" value="HAMP"/>
    <property type="match status" value="1"/>
</dbReference>
<dbReference type="SUPFAM" id="SSF158472">
    <property type="entry name" value="HAMP domain-like"/>
    <property type="match status" value="1"/>
</dbReference>
<dbReference type="InterPro" id="IPR003660">
    <property type="entry name" value="HAMP_dom"/>
</dbReference>
<dbReference type="Pfam" id="PF00672">
    <property type="entry name" value="HAMP"/>
    <property type="match status" value="1"/>
</dbReference>
<feature type="domain" description="HAMP" evidence="13">
    <location>
        <begin position="348"/>
        <end position="400"/>
    </location>
</feature>
<evidence type="ECO:0000256" key="2">
    <source>
        <dbReference type="ARBA" id="ARBA00022475"/>
    </source>
</evidence>
<dbReference type="Pfam" id="PF02518">
    <property type="entry name" value="HATPase_c"/>
    <property type="match status" value="1"/>
</dbReference>
<dbReference type="KEGG" id="cbei:LF65_02657"/>
<dbReference type="CDD" id="cd06225">
    <property type="entry name" value="HAMP"/>
    <property type="match status" value="1"/>
</dbReference>
<dbReference type="InterPro" id="IPR010559">
    <property type="entry name" value="Sig_transdc_His_kin_internal"/>
</dbReference>
<keyword evidence="4" id="KW-0808">Transferase</keyword>
<evidence type="ECO:0000256" key="8">
    <source>
        <dbReference type="ARBA" id="ARBA00022840"/>
    </source>
</evidence>